<dbReference type="Pfam" id="PF10988">
    <property type="entry name" value="DUF2807"/>
    <property type="match status" value="1"/>
</dbReference>
<dbReference type="OrthoDB" id="1466971at2"/>
<dbReference type="EMBL" id="FPIY01000002">
    <property type="protein sequence ID" value="SFW44226.1"/>
    <property type="molecule type" value="Genomic_DNA"/>
</dbReference>
<dbReference type="Gene3D" id="2.160.20.120">
    <property type="match status" value="1"/>
</dbReference>
<protein>
    <submittedName>
        <fullName evidence="2">Putative auto-transporter adhesin, head GIN domain</fullName>
    </submittedName>
</protein>
<gene>
    <name evidence="2" type="ORF">SAMN05660313_01708</name>
</gene>
<dbReference type="AlphaFoldDB" id="A0A1K1P8W4"/>
<dbReference type="Proteomes" id="UP000183257">
    <property type="component" value="Unassembled WGS sequence"/>
</dbReference>
<evidence type="ECO:0000313" key="3">
    <source>
        <dbReference type="Proteomes" id="UP000183257"/>
    </source>
</evidence>
<dbReference type="STRING" id="76595.SAMN05660313_01708"/>
<dbReference type="InterPro" id="IPR021255">
    <property type="entry name" value="DUF2807"/>
</dbReference>
<accession>A0A1K1P8W4</accession>
<keyword evidence="3" id="KW-1185">Reference proteome</keyword>
<proteinExistence type="predicted"/>
<evidence type="ECO:0000313" key="2">
    <source>
        <dbReference type="EMBL" id="SFW44226.1"/>
    </source>
</evidence>
<dbReference type="PROSITE" id="PS51257">
    <property type="entry name" value="PROKAR_LIPOPROTEIN"/>
    <property type="match status" value="1"/>
</dbReference>
<feature type="domain" description="Putative auto-transporter adhesin head GIN" evidence="1">
    <location>
        <begin position="56"/>
        <end position="249"/>
    </location>
</feature>
<name>A0A1K1P8W4_9FLAO</name>
<reference evidence="3" key="1">
    <citation type="submission" date="2016-11" db="EMBL/GenBank/DDBJ databases">
        <authorList>
            <person name="Varghese N."/>
            <person name="Submissions S."/>
        </authorList>
    </citation>
    <scope>NUCLEOTIDE SEQUENCE [LARGE SCALE GENOMIC DNA]</scope>
    <source>
        <strain evidence="3">DSM 24786</strain>
    </source>
</reference>
<sequence>MITRKSIKNIGLQITGKSIILYTLTLVLMYGCNSENVSDCFQNAGDIIKEEIIVDEFTAITVFENSALVLKEGPIQKVEVETGEYLRNDINAEVVDGRLLLTNTNGCNFTRDYGLTTFYVTAPNITSIRSSTGLGITSDGVLSYSNLSLLSEDFGNPEADFTTGSFNLELSGTKVSIVSNGAAYFQLKGTAESLNVVFAAGDSRLNAENLIAKNVSVNHRSSNDMLVNPQESISGTIKGVGDVISYNKPAVVDVEVLYKGKLIFKE</sequence>
<evidence type="ECO:0000259" key="1">
    <source>
        <dbReference type="Pfam" id="PF10988"/>
    </source>
</evidence>
<organism evidence="2 3">
    <name type="scientific">Cellulophaga fucicola</name>
    <dbReference type="NCBI Taxonomy" id="76595"/>
    <lineage>
        <taxon>Bacteria</taxon>
        <taxon>Pseudomonadati</taxon>
        <taxon>Bacteroidota</taxon>
        <taxon>Flavobacteriia</taxon>
        <taxon>Flavobacteriales</taxon>
        <taxon>Flavobacteriaceae</taxon>
        <taxon>Cellulophaga</taxon>
    </lineage>
</organism>